<dbReference type="Proteomes" id="UP001499990">
    <property type="component" value="Unassembled WGS sequence"/>
</dbReference>
<evidence type="ECO:0000313" key="1">
    <source>
        <dbReference type="EMBL" id="GAA3371166.1"/>
    </source>
</evidence>
<accession>A0ABP6S913</accession>
<dbReference type="EMBL" id="BAAAYL010000001">
    <property type="protein sequence ID" value="GAA3371166.1"/>
    <property type="molecule type" value="Genomic_DNA"/>
</dbReference>
<name>A0ABP6S913_9ACTN</name>
<gene>
    <name evidence="1" type="ORF">GCM10020367_20730</name>
</gene>
<sequence>MRIAKQADGRPLAAVTGWDLKIFTDALRVYVETGGAPRRATVLLAALDGIASVNRVEPCICGSSDHHFADCAKRTSRRHLRLL</sequence>
<reference evidence="2" key="1">
    <citation type="journal article" date="2019" name="Int. J. Syst. Evol. Microbiol.">
        <title>The Global Catalogue of Microorganisms (GCM) 10K type strain sequencing project: providing services to taxonomists for standard genome sequencing and annotation.</title>
        <authorList>
            <consortium name="The Broad Institute Genomics Platform"/>
            <consortium name="The Broad Institute Genome Sequencing Center for Infectious Disease"/>
            <person name="Wu L."/>
            <person name="Ma J."/>
        </authorList>
    </citation>
    <scope>NUCLEOTIDE SEQUENCE [LARGE SCALE GENOMIC DNA]</scope>
    <source>
        <strain evidence="2">JCM 9651</strain>
    </source>
</reference>
<evidence type="ECO:0000313" key="2">
    <source>
        <dbReference type="Proteomes" id="UP001499990"/>
    </source>
</evidence>
<proteinExistence type="predicted"/>
<keyword evidence="2" id="KW-1185">Reference proteome</keyword>
<organism evidence="1 2">
    <name type="scientific">Streptomyces sannanensis</name>
    <dbReference type="NCBI Taxonomy" id="285536"/>
    <lineage>
        <taxon>Bacteria</taxon>
        <taxon>Bacillati</taxon>
        <taxon>Actinomycetota</taxon>
        <taxon>Actinomycetes</taxon>
        <taxon>Kitasatosporales</taxon>
        <taxon>Streptomycetaceae</taxon>
        <taxon>Streptomyces</taxon>
    </lineage>
</organism>
<protein>
    <submittedName>
        <fullName evidence="1">Uncharacterized protein</fullName>
    </submittedName>
</protein>
<comment type="caution">
    <text evidence="1">The sequence shown here is derived from an EMBL/GenBank/DDBJ whole genome shotgun (WGS) entry which is preliminary data.</text>
</comment>
<dbReference type="RefSeq" id="WP_345035984.1">
    <property type="nucleotide sequence ID" value="NZ_BAAAYL010000001.1"/>
</dbReference>